<accession>A0A1Q9A902</accession>
<dbReference type="SUPFAM" id="SSF110069">
    <property type="entry name" value="ApaG-like"/>
    <property type="match status" value="1"/>
</dbReference>
<evidence type="ECO:0000313" key="4">
    <source>
        <dbReference type="EMBL" id="MBB4009408.1"/>
    </source>
</evidence>
<dbReference type="PANTHER" id="PTHR14289">
    <property type="entry name" value="F-BOX ONLY PROTEIN 3"/>
    <property type="match status" value="1"/>
</dbReference>
<dbReference type="Proteomes" id="UP000544107">
    <property type="component" value="Unassembled WGS sequence"/>
</dbReference>
<evidence type="ECO:0000256" key="2">
    <source>
        <dbReference type="HAMAP-Rule" id="MF_00791"/>
    </source>
</evidence>
<dbReference type="GO" id="GO:0070987">
    <property type="term" value="P:error-free translesion synthesis"/>
    <property type="evidence" value="ECO:0007669"/>
    <property type="project" value="TreeGrafter"/>
</dbReference>
<name>A0A1Q9A902_9HYPH</name>
<feature type="domain" description="ApaG" evidence="3">
    <location>
        <begin position="15"/>
        <end position="139"/>
    </location>
</feature>
<dbReference type="Gene3D" id="2.60.40.1470">
    <property type="entry name" value="ApaG domain"/>
    <property type="match status" value="1"/>
</dbReference>
<evidence type="ECO:0000313" key="5">
    <source>
        <dbReference type="EMBL" id="OLP51045.1"/>
    </source>
</evidence>
<sequence length="142" mass="16038">MYAYQGVKKSVFVYRALTRDIEVSVEPFYLAEQSDPEDSRYVWGYRVIIVNQSSVAVRLISRYWHITDQNGQVDEVSGPGVIGEQPRLAPGESYEYSSGCPLDTPSGIMFGHYEMETDDAETFDVAIPAFSLDTPDLRRVLN</sequence>
<dbReference type="PANTHER" id="PTHR14289:SF16">
    <property type="entry name" value="POLYMERASE DELTA-INTERACTING PROTEIN 2"/>
    <property type="match status" value="1"/>
</dbReference>
<gene>
    <name evidence="2" type="primary">apaG</name>
    <name evidence="5" type="ORF">BJF91_07405</name>
    <name evidence="4" type="ORF">GGQ71_003696</name>
</gene>
<reference evidence="5 6" key="1">
    <citation type="submission" date="2016-09" db="EMBL/GenBank/DDBJ databases">
        <title>Rhizobium oryziradicis sp. nov., isolated from the root of rice.</title>
        <authorList>
            <person name="Zhao J."/>
            <person name="Zhang X."/>
        </authorList>
    </citation>
    <scope>NUCLEOTIDE SEQUENCE [LARGE SCALE GENOMIC DNA]</scope>
    <source>
        <strain evidence="5 6">14971</strain>
    </source>
</reference>
<dbReference type="EMBL" id="JACIED010000005">
    <property type="protein sequence ID" value="MBB4009408.1"/>
    <property type="molecule type" value="Genomic_DNA"/>
</dbReference>
<evidence type="ECO:0000313" key="6">
    <source>
        <dbReference type="Proteomes" id="UP000185598"/>
    </source>
</evidence>
<dbReference type="InterPro" id="IPR007474">
    <property type="entry name" value="ApaG_domain"/>
</dbReference>
<dbReference type="RefSeq" id="WP_075613749.1">
    <property type="nucleotide sequence ID" value="NZ_JACIED010000005.1"/>
</dbReference>
<dbReference type="Pfam" id="PF04379">
    <property type="entry name" value="DUF525"/>
    <property type="match status" value="1"/>
</dbReference>
<reference evidence="4 7" key="2">
    <citation type="submission" date="2020-08" db="EMBL/GenBank/DDBJ databases">
        <title>Genomic Encyclopedia of Type Strains, Phase IV (KMG-IV): sequencing the most valuable type-strain genomes for metagenomic binning, comparative biology and taxonomic classification.</title>
        <authorList>
            <person name="Goeker M."/>
        </authorList>
    </citation>
    <scope>NUCLEOTIDE SEQUENCE [LARGE SCALE GENOMIC DNA]</scope>
    <source>
        <strain evidence="4 7">DSM 100021</strain>
    </source>
</reference>
<dbReference type="HAMAP" id="MF_00791">
    <property type="entry name" value="ApaG"/>
    <property type="match status" value="1"/>
</dbReference>
<dbReference type="OrthoDB" id="9795226at2"/>
<dbReference type="STRING" id="887144.BJF91_07405"/>
<dbReference type="InterPro" id="IPR023065">
    <property type="entry name" value="Uncharacterised_ApaG"/>
</dbReference>
<dbReference type="Proteomes" id="UP000185598">
    <property type="component" value="Unassembled WGS sequence"/>
</dbReference>
<dbReference type="AlphaFoldDB" id="A0A1Q9A902"/>
<dbReference type="EMBL" id="MKIN01000020">
    <property type="protein sequence ID" value="OLP51045.1"/>
    <property type="molecule type" value="Genomic_DNA"/>
</dbReference>
<organism evidence="5 6">
    <name type="scientific">Allorhizobium taibaishanense</name>
    <dbReference type="NCBI Taxonomy" id="887144"/>
    <lineage>
        <taxon>Bacteria</taxon>
        <taxon>Pseudomonadati</taxon>
        <taxon>Pseudomonadota</taxon>
        <taxon>Alphaproteobacteria</taxon>
        <taxon>Hyphomicrobiales</taxon>
        <taxon>Rhizobiaceae</taxon>
        <taxon>Rhizobium/Agrobacterium group</taxon>
        <taxon>Allorhizobium</taxon>
    </lineage>
</organism>
<protein>
    <recommendedName>
        <fullName evidence="1 2">Protein ApaG</fullName>
    </recommendedName>
</protein>
<dbReference type="PROSITE" id="PS51087">
    <property type="entry name" value="APAG"/>
    <property type="match status" value="1"/>
</dbReference>
<comment type="caution">
    <text evidence="5">The sequence shown here is derived from an EMBL/GenBank/DDBJ whole genome shotgun (WGS) entry which is preliminary data.</text>
</comment>
<keyword evidence="6" id="KW-1185">Reference proteome</keyword>
<evidence type="ECO:0000259" key="3">
    <source>
        <dbReference type="PROSITE" id="PS51087"/>
    </source>
</evidence>
<dbReference type="NCBIfam" id="NF003967">
    <property type="entry name" value="PRK05461.1"/>
    <property type="match status" value="1"/>
</dbReference>
<evidence type="ECO:0000313" key="7">
    <source>
        <dbReference type="Proteomes" id="UP000544107"/>
    </source>
</evidence>
<dbReference type="InterPro" id="IPR036767">
    <property type="entry name" value="ApaG_sf"/>
</dbReference>
<evidence type="ECO:0000256" key="1">
    <source>
        <dbReference type="ARBA" id="ARBA00017693"/>
    </source>
</evidence>
<proteinExistence type="inferred from homology"/>